<sequence>MQLLFFLYFSLFTFLAVSVYKARRLAGMPLHGRWELYPVPREPAERARYGGSYYEDPEWWKKPRKISRAGEIKETLKEMLFIRRLFVNQRRHWWFSYALHAGIYWLVLWTLFLFVGAVMELSGQAIITGGSGNFWTGLIYSGTLISG</sequence>
<comment type="caution">
    <text evidence="2">The sequence shown here is derived from an EMBL/GenBank/DDBJ whole genome shotgun (WGS) entry which is preliminary data.</text>
</comment>
<name>A0A101HT57_9FIRM</name>
<protein>
    <submittedName>
        <fullName evidence="2">Nitrate reductase gamma subunit</fullName>
    </submittedName>
</protein>
<gene>
    <name evidence="2" type="ORF">XD97_0409</name>
</gene>
<evidence type="ECO:0000256" key="1">
    <source>
        <dbReference type="SAM" id="Phobius"/>
    </source>
</evidence>
<evidence type="ECO:0000313" key="3">
    <source>
        <dbReference type="Proteomes" id="UP000054705"/>
    </source>
</evidence>
<accession>A0A101HT57</accession>
<dbReference type="EMBL" id="LGGS01000084">
    <property type="protein sequence ID" value="KUK82538.1"/>
    <property type="molecule type" value="Genomic_DNA"/>
</dbReference>
<feature type="transmembrane region" description="Helical" evidence="1">
    <location>
        <begin position="94"/>
        <end position="118"/>
    </location>
</feature>
<reference evidence="3" key="1">
    <citation type="journal article" date="2015" name="MBio">
        <title>Genome-Resolved Metagenomic Analysis Reveals Roles for Candidate Phyla and Other Microbial Community Members in Biogeochemical Transformations in Oil Reservoirs.</title>
        <authorList>
            <person name="Hu P."/>
            <person name="Tom L."/>
            <person name="Singh A."/>
            <person name="Thomas B.C."/>
            <person name="Baker B.J."/>
            <person name="Piceno Y.M."/>
            <person name="Andersen G.L."/>
            <person name="Banfield J.F."/>
        </authorList>
    </citation>
    <scope>NUCLEOTIDE SEQUENCE [LARGE SCALE GENOMIC DNA]</scope>
</reference>
<organism evidence="2 3">
    <name type="scientific">Pelotomaculum thermopropionicum</name>
    <dbReference type="NCBI Taxonomy" id="110500"/>
    <lineage>
        <taxon>Bacteria</taxon>
        <taxon>Bacillati</taxon>
        <taxon>Bacillota</taxon>
        <taxon>Clostridia</taxon>
        <taxon>Eubacteriales</taxon>
        <taxon>Desulfotomaculaceae</taxon>
        <taxon>Pelotomaculum</taxon>
    </lineage>
</organism>
<evidence type="ECO:0000313" key="2">
    <source>
        <dbReference type="EMBL" id="KUK82538.1"/>
    </source>
</evidence>
<feature type="non-terminal residue" evidence="2">
    <location>
        <position position="147"/>
    </location>
</feature>
<keyword evidence="1" id="KW-1133">Transmembrane helix</keyword>
<keyword evidence="1" id="KW-0472">Membrane</keyword>
<proteinExistence type="predicted"/>
<dbReference type="InterPro" id="IPR036197">
    <property type="entry name" value="NarG-like_sf"/>
</dbReference>
<dbReference type="SUPFAM" id="SSF103501">
    <property type="entry name" value="Respiratory nitrate reductase 1 gamma chain"/>
    <property type="match status" value="1"/>
</dbReference>
<dbReference type="Proteomes" id="UP000054705">
    <property type="component" value="Unassembled WGS sequence"/>
</dbReference>
<keyword evidence="1" id="KW-0812">Transmembrane</keyword>
<dbReference type="AlphaFoldDB" id="A0A101HT57"/>